<name>A0A368KTF9_9BACT</name>
<dbReference type="RefSeq" id="WP_114369409.1">
    <property type="nucleotide sequence ID" value="NZ_QPEX01000028.1"/>
</dbReference>
<gene>
    <name evidence="1" type="ORF">DTL42_14280</name>
</gene>
<comment type="caution">
    <text evidence="1">The sequence shown here is derived from an EMBL/GenBank/DDBJ whole genome shotgun (WGS) entry which is preliminary data.</text>
</comment>
<dbReference type="AlphaFoldDB" id="A0A368KTF9"/>
<dbReference type="OrthoDB" id="287100at2"/>
<accession>A0A368KTF9</accession>
<dbReference type="Proteomes" id="UP000253562">
    <property type="component" value="Unassembled WGS sequence"/>
</dbReference>
<organism evidence="1 2">
    <name type="scientific">Bremerella cremea</name>
    <dbReference type="NCBI Taxonomy" id="1031537"/>
    <lineage>
        <taxon>Bacteria</taxon>
        <taxon>Pseudomonadati</taxon>
        <taxon>Planctomycetota</taxon>
        <taxon>Planctomycetia</taxon>
        <taxon>Pirellulales</taxon>
        <taxon>Pirellulaceae</taxon>
        <taxon>Bremerella</taxon>
    </lineage>
</organism>
<dbReference type="EMBL" id="QPEX01000028">
    <property type="protein sequence ID" value="RCS47682.1"/>
    <property type="molecule type" value="Genomic_DNA"/>
</dbReference>
<evidence type="ECO:0000313" key="1">
    <source>
        <dbReference type="EMBL" id="RCS47682.1"/>
    </source>
</evidence>
<sequence length="98" mass="10611">MTSEKHFTIVGCGKAGDGLHRFSVSGTVTFRGKPIEEGKLVLMPNSKEAGAGPTQVIMIANGQFDGESTPGKKRVEFYASWPNGKRITWEDGRQVPDS</sequence>
<reference evidence="1 2" key="1">
    <citation type="submission" date="2018-07" db="EMBL/GenBank/DDBJ databases">
        <title>Comparative genomes isolates from brazilian mangrove.</title>
        <authorList>
            <person name="De Araujo J.E."/>
            <person name="Taketani R.G."/>
            <person name="Silva M.C.P."/>
            <person name="Lourenco M.V."/>
            <person name="Oliveira V.M."/>
            <person name="Andreote F.D."/>
        </authorList>
    </citation>
    <scope>NUCLEOTIDE SEQUENCE [LARGE SCALE GENOMIC DNA]</scope>
    <source>
        <strain evidence="1 2">HEX PRIS-MGV</strain>
    </source>
</reference>
<protein>
    <submittedName>
        <fullName evidence="1">Uncharacterized protein</fullName>
    </submittedName>
</protein>
<proteinExistence type="predicted"/>
<evidence type="ECO:0000313" key="2">
    <source>
        <dbReference type="Proteomes" id="UP000253562"/>
    </source>
</evidence>